<dbReference type="PANTHER" id="PTHR48079">
    <property type="entry name" value="PROTEIN YEEZ"/>
    <property type="match status" value="1"/>
</dbReference>
<dbReference type="InterPro" id="IPR000683">
    <property type="entry name" value="Gfo/Idh/MocA-like_OxRdtase_N"/>
</dbReference>
<dbReference type="AlphaFoldDB" id="A0A975EPK5"/>
<gene>
    <name evidence="3" type="ORF">HZ995_00350</name>
</gene>
<dbReference type="SUPFAM" id="SSF55347">
    <property type="entry name" value="Glyceraldehyde-3-phosphate dehydrogenase-like, C-terminal domain"/>
    <property type="match status" value="1"/>
</dbReference>
<dbReference type="GO" id="GO:0000166">
    <property type="term" value="F:nucleotide binding"/>
    <property type="evidence" value="ECO:0007669"/>
    <property type="project" value="InterPro"/>
</dbReference>
<dbReference type="Gene3D" id="3.40.50.720">
    <property type="entry name" value="NAD(P)-binding Rossmann-like Domain"/>
    <property type="match status" value="2"/>
</dbReference>
<dbReference type="InterPro" id="IPR051783">
    <property type="entry name" value="NAD(P)-dependent_oxidoreduct"/>
</dbReference>
<organism evidence="3 4">
    <name type="scientific">Cognatishimia activa</name>
    <dbReference type="NCBI Taxonomy" id="1715691"/>
    <lineage>
        <taxon>Bacteria</taxon>
        <taxon>Pseudomonadati</taxon>
        <taxon>Pseudomonadota</taxon>
        <taxon>Alphaproteobacteria</taxon>
        <taxon>Rhodobacterales</taxon>
        <taxon>Paracoccaceae</taxon>
        <taxon>Cognatishimia</taxon>
    </lineage>
</organism>
<dbReference type="Proteomes" id="UP000665026">
    <property type="component" value="Chromosome"/>
</dbReference>
<dbReference type="GO" id="GO:0004029">
    <property type="term" value="F:aldehyde dehydrogenase (NAD+) activity"/>
    <property type="evidence" value="ECO:0007669"/>
    <property type="project" value="TreeGrafter"/>
</dbReference>
<dbReference type="Pfam" id="PF01408">
    <property type="entry name" value="GFO_IDH_MocA"/>
    <property type="match status" value="1"/>
</dbReference>
<evidence type="ECO:0000259" key="2">
    <source>
        <dbReference type="Pfam" id="PF01408"/>
    </source>
</evidence>
<dbReference type="InterPro" id="IPR036291">
    <property type="entry name" value="NAD(P)-bd_dom_sf"/>
</dbReference>
<feature type="domain" description="NAD-dependent epimerase/dehydratase" evidence="1">
    <location>
        <begin position="371"/>
        <end position="595"/>
    </location>
</feature>
<dbReference type="PANTHER" id="PTHR48079:SF6">
    <property type="entry name" value="NAD(P)-BINDING DOMAIN-CONTAINING PROTEIN-RELATED"/>
    <property type="match status" value="1"/>
</dbReference>
<reference evidence="3" key="1">
    <citation type="submission" date="2020-07" db="EMBL/GenBank/DDBJ databases">
        <title>Genome sequences of bacteria associated with the marine, planktonic diatom Thalassiosira profunda strain ECT2AJA-044.</title>
        <authorList>
            <person name="Gargas C.B."/>
            <person name="Roberts W.R."/>
            <person name="Alverson A.J."/>
        </authorList>
    </citation>
    <scope>NUCLEOTIDE SEQUENCE</scope>
    <source>
        <strain evidence="3">ECT2AJA-044</strain>
    </source>
</reference>
<dbReference type="EMBL" id="CP060010">
    <property type="protein sequence ID" value="QTN36017.1"/>
    <property type="molecule type" value="Genomic_DNA"/>
</dbReference>
<sequence>MTTSIRTALIGAGYIADWHAEGLKMTPGVELTAVCDLSKGAAEALAGAHGAQAFGDLDEMLAAGVCDAVHILTPPDSHAFLAKKCLEAGVHCLVEKPVALSAAETQDIQDAAEKAGKSFVAGHNFMGLPSYERLKSEMAAGALGRVGSAEINWHFPLAPLRSGPFGIWLLREPKNLLLELGPHLFGFAVDLFGPLQIEHLSLGKEIEIPSAGTRPQSWRILARAGDVDVTLNLSLVETADDRSVTVLGSTARARLNYAEDTLVIEGENASDIVMNPFRKQMGLAWQHLREGGVNALRQVSSLNRKSAYGLSFQGTFKAFYQSLRDGTPMDARFDGASAVTVMQAIDDTLALMPEVEHAPKPKRQRKPKPTVLVVGGTGFIGRALTRKLVAEGKDVRVLSRGKSGPFADIAKHVELYSASLHDPEALAGAMEGIEAVYHLGKSLDGTWEECLKNDVGVTLNLARAAMAADVNRFVYTGTIASYDMSDPATVITESTGFGEDMSDRNLYARSKAKCEEELLKLHDAEGLPLVIARPGIVVGKGGPLQHWGIGRWHGAGAVRIWGPGTNILPFVLIDDVADALVTMMDHDKAVGQSFNLIGDPMLSGRDYFAAIHKQLGAKISVSTGNLNVFWASDAVKYLLKRYALGRKGAIRPSLADWKSRAHFSPFDNRQTKELLGWLPEPSRADFIRRAIKEADLLGF</sequence>
<name>A0A975EPK5_9RHOB</name>
<evidence type="ECO:0000259" key="1">
    <source>
        <dbReference type="Pfam" id="PF01370"/>
    </source>
</evidence>
<feature type="domain" description="Gfo/Idh/MocA-like oxidoreductase N-terminal" evidence="2">
    <location>
        <begin position="5"/>
        <end position="123"/>
    </location>
</feature>
<dbReference type="Gene3D" id="3.30.360.10">
    <property type="entry name" value="Dihydrodipicolinate Reductase, domain 2"/>
    <property type="match status" value="1"/>
</dbReference>
<dbReference type="InterPro" id="IPR001509">
    <property type="entry name" value="Epimerase_deHydtase"/>
</dbReference>
<dbReference type="Pfam" id="PF01370">
    <property type="entry name" value="Epimerase"/>
    <property type="match status" value="1"/>
</dbReference>
<dbReference type="RefSeq" id="WP_209356721.1">
    <property type="nucleotide sequence ID" value="NZ_CP060010.1"/>
</dbReference>
<evidence type="ECO:0000313" key="4">
    <source>
        <dbReference type="Proteomes" id="UP000665026"/>
    </source>
</evidence>
<dbReference type="GO" id="GO:0005737">
    <property type="term" value="C:cytoplasm"/>
    <property type="evidence" value="ECO:0007669"/>
    <property type="project" value="TreeGrafter"/>
</dbReference>
<proteinExistence type="predicted"/>
<dbReference type="KEGG" id="cact:HZ995_00350"/>
<evidence type="ECO:0000313" key="3">
    <source>
        <dbReference type="EMBL" id="QTN36017.1"/>
    </source>
</evidence>
<protein>
    <submittedName>
        <fullName evidence="3">NAD-dependent epimerase/dehydratase family protein</fullName>
    </submittedName>
</protein>
<accession>A0A975EPK5</accession>
<dbReference type="SUPFAM" id="SSF51735">
    <property type="entry name" value="NAD(P)-binding Rossmann-fold domains"/>
    <property type="match status" value="2"/>
</dbReference>